<name>A0AAW2QIT5_SESRA</name>
<dbReference type="InterPro" id="IPR013103">
    <property type="entry name" value="RVT_2"/>
</dbReference>
<organism evidence="2">
    <name type="scientific">Sesamum radiatum</name>
    <name type="common">Black benniseed</name>
    <dbReference type="NCBI Taxonomy" id="300843"/>
    <lineage>
        <taxon>Eukaryota</taxon>
        <taxon>Viridiplantae</taxon>
        <taxon>Streptophyta</taxon>
        <taxon>Embryophyta</taxon>
        <taxon>Tracheophyta</taxon>
        <taxon>Spermatophyta</taxon>
        <taxon>Magnoliopsida</taxon>
        <taxon>eudicotyledons</taxon>
        <taxon>Gunneridae</taxon>
        <taxon>Pentapetalae</taxon>
        <taxon>asterids</taxon>
        <taxon>lamiids</taxon>
        <taxon>Lamiales</taxon>
        <taxon>Pedaliaceae</taxon>
        <taxon>Sesamum</taxon>
    </lineage>
</organism>
<protein>
    <submittedName>
        <fullName evidence="2">Retrovirus-related Pol polyprotein from transposon TNT 1-94</fullName>
    </submittedName>
</protein>
<evidence type="ECO:0000259" key="1">
    <source>
        <dbReference type="Pfam" id="PF07727"/>
    </source>
</evidence>
<gene>
    <name evidence="2" type="ORF">Sradi_3662400</name>
</gene>
<accession>A0AAW2QIT5</accession>
<dbReference type="AlphaFoldDB" id="A0AAW2QIT5"/>
<proteinExistence type="predicted"/>
<comment type="caution">
    <text evidence="2">The sequence shown here is derived from an EMBL/GenBank/DDBJ whole genome shotgun (WGS) entry which is preliminary data.</text>
</comment>
<evidence type="ECO:0000313" key="2">
    <source>
        <dbReference type="EMBL" id="KAL0367723.1"/>
    </source>
</evidence>
<sequence length="165" mass="18815">MPIFLVLYVDDMLIASPSLTLIAELQNNLGKSFEMKDLGNAKKIIGMSIERNGKNSTIFLNQSAYIRNVLAKFSMKDAKPAFVPLAAHFQLCKYYSPKTESEKEKMKNVPYSNAIGSVMYLMVLESGSQRLKGNDESFMFRSPWVWSKGEYVNYLWPKPTRPNPE</sequence>
<reference evidence="2" key="1">
    <citation type="submission" date="2020-06" db="EMBL/GenBank/DDBJ databases">
        <authorList>
            <person name="Li T."/>
            <person name="Hu X."/>
            <person name="Zhang T."/>
            <person name="Song X."/>
            <person name="Zhang H."/>
            <person name="Dai N."/>
            <person name="Sheng W."/>
            <person name="Hou X."/>
            <person name="Wei L."/>
        </authorList>
    </citation>
    <scope>NUCLEOTIDE SEQUENCE</scope>
    <source>
        <strain evidence="2">G02</strain>
        <tissue evidence="2">Leaf</tissue>
    </source>
</reference>
<dbReference type="Pfam" id="PF07727">
    <property type="entry name" value="RVT_2"/>
    <property type="match status" value="1"/>
</dbReference>
<feature type="domain" description="Reverse transcriptase Ty1/copia-type" evidence="1">
    <location>
        <begin position="4"/>
        <end position="85"/>
    </location>
</feature>
<dbReference type="EMBL" id="JACGWJ010000015">
    <property type="protein sequence ID" value="KAL0367723.1"/>
    <property type="molecule type" value="Genomic_DNA"/>
</dbReference>
<reference evidence="2" key="2">
    <citation type="journal article" date="2024" name="Plant">
        <title>Genomic evolution and insights into agronomic trait innovations of Sesamum species.</title>
        <authorList>
            <person name="Miao H."/>
            <person name="Wang L."/>
            <person name="Qu L."/>
            <person name="Liu H."/>
            <person name="Sun Y."/>
            <person name="Le M."/>
            <person name="Wang Q."/>
            <person name="Wei S."/>
            <person name="Zheng Y."/>
            <person name="Lin W."/>
            <person name="Duan Y."/>
            <person name="Cao H."/>
            <person name="Xiong S."/>
            <person name="Wang X."/>
            <person name="Wei L."/>
            <person name="Li C."/>
            <person name="Ma Q."/>
            <person name="Ju M."/>
            <person name="Zhao R."/>
            <person name="Li G."/>
            <person name="Mu C."/>
            <person name="Tian Q."/>
            <person name="Mei H."/>
            <person name="Zhang T."/>
            <person name="Gao T."/>
            <person name="Zhang H."/>
        </authorList>
    </citation>
    <scope>NUCLEOTIDE SEQUENCE</scope>
    <source>
        <strain evidence="2">G02</strain>
    </source>
</reference>